<evidence type="ECO:0008006" key="3">
    <source>
        <dbReference type="Google" id="ProtNLM"/>
    </source>
</evidence>
<proteinExistence type="predicted"/>
<dbReference type="EMBL" id="CP003940">
    <property type="protein sequence ID" value="AFZ47528.1"/>
    <property type="molecule type" value="Genomic_DNA"/>
</dbReference>
<organism evidence="1 2">
    <name type="scientific">Cyanobacterium stanieri (strain ATCC 29140 / PCC 7202)</name>
    <dbReference type="NCBI Taxonomy" id="292563"/>
    <lineage>
        <taxon>Bacteria</taxon>
        <taxon>Bacillati</taxon>
        <taxon>Cyanobacteriota</taxon>
        <taxon>Cyanophyceae</taxon>
        <taxon>Oscillatoriophycideae</taxon>
        <taxon>Chroococcales</taxon>
        <taxon>Geminocystaceae</taxon>
        <taxon>Cyanobacterium</taxon>
    </lineage>
</organism>
<protein>
    <recommendedName>
        <fullName evidence="3">Phycoerythrin-associated linker protein, CpeR</fullName>
    </recommendedName>
</protein>
<evidence type="ECO:0000313" key="1">
    <source>
        <dbReference type="EMBL" id="AFZ47528.1"/>
    </source>
</evidence>
<evidence type="ECO:0000313" key="2">
    <source>
        <dbReference type="Proteomes" id="UP000010483"/>
    </source>
</evidence>
<sequence>MIIDYPVFVAIIIERSIIMTVSNKDKKISQSTAIRKLQTWIKSKHLICSGSFFILETVEYSMIERFETFIRVLGGTLITVDSSKRVLIGNHRKVILYQAKASLHTPHHDLRDYWKENGCTYTYFDERQGFGGESSTFSQSCSIYL</sequence>
<reference evidence="2" key="1">
    <citation type="journal article" date="2013" name="Proc. Natl. Acad. Sci. U.S.A.">
        <title>Improving the coverage of the cyanobacterial phylum using diversity-driven genome sequencing.</title>
        <authorList>
            <person name="Shih P.M."/>
            <person name="Wu D."/>
            <person name="Latifi A."/>
            <person name="Axen S.D."/>
            <person name="Fewer D.P."/>
            <person name="Talla E."/>
            <person name="Calteau A."/>
            <person name="Cai F."/>
            <person name="Tandeau de Marsac N."/>
            <person name="Rippka R."/>
            <person name="Herdman M."/>
            <person name="Sivonen K."/>
            <person name="Coursin T."/>
            <person name="Laurent T."/>
            <person name="Goodwin L."/>
            <person name="Nolan M."/>
            <person name="Davenport K.W."/>
            <person name="Han C.S."/>
            <person name="Rubin E.M."/>
            <person name="Eisen J.A."/>
            <person name="Woyke T."/>
            <person name="Gugger M."/>
            <person name="Kerfeld C.A."/>
        </authorList>
    </citation>
    <scope>NUCLEOTIDE SEQUENCE [LARGE SCALE GENOMIC DNA]</scope>
    <source>
        <strain evidence="2">ATCC 29140 / PCC 7202</strain>
    </source>
</reference>
<accession>K9YN41</accession>
<dbReference type="AlphaFoldDB" id="K9YN41"/>
<dbReference type="Proteomes" id="UP000010483">
    <property type="component" value="Chromosome"/>
</dbReference>
<dbReference type="BioCyc" id="CSTA292563:G1353-1577-MONOMER"/>
<dbReference type="KEGG" id="csn:Cyast_1567"/>
<keyword evidence="2" id="KW-1185">Reference proteome</keyword>
<dbReference type="eggNOG" id="ENOG50316IX">
    <property type="taxonomic scope" value="Bacteria"/>
</dbReference>
<name>K9YN41_CYASC</name>
<dbReference type="PATRIC" id="fig|292563.3.peg.1637"/>
<dbReference type="STRING" id="292563.Cyast_1567"/>
<gene>
    <name evidence="1" type="ordered locus">Cyast_1567</name>
</gene>
<dbReference type="HOGENOM" id="CLU_1783672_0_0_3"/>